<feature type="chain" id="PRO_5006912341" description="DUF4424 domain-containing protein" evidence="1">
    <location>
        <begin position="24"/>
        <end position="337"/>
    </location>
</feature>
<name>A0A0W0SUG2_9GAMM</name>
<dbReference type="AlphaFoldDB" id="A0A0W0SUG2"/>
<dbReference type="Proteomes" id="UP000054742">
    <property type="component" value="Unassembled WGS sequence"/>
</dbReference>
<dbReference type="EMBL" id="LNXV01000003">
    <property type="protein sequence ID" value="KTC86889.1"/>
    <property type="molecule type" value="Genomic_DNA"/>
</dbReference>
<feature type="signal peptide" evidence="1">
    <location>
        <begin position="1"/>
        <end position="23"/>
    </location>
</feature>
<dbReference type="PATRIC" id="fig|29422.6.peg.121"/>
<dbReference type="OrthoDB" id="7299818at2"/>
<evidence type="ECO:0000313" key="3">
    <source>
        <dbReference type="EMBL" id="KTC86889.1"/>
    </source>
</evidence>
<evidence type="ECO:0000256" key="1">
    <source>
        <dbReference type="SAM" id="SignalP"/>
    </source>
</evidence>
<dbReference type="Gene3D" id="2.60.40.3680">
    <property type="match status" value="1"/>
</dbReference>
<proteinExistence type="predicted"/>
<organism evidence="3 4">
    <name type="scientific">Legionella brunensis</name>
    <dbReference type="NCBI Taxonomy" id="29422"/>
    <lineage>
        <taxon>Bacteria</taxon>
        <taxon>Pseudomonadati</taxon>
        <taxon>Pseudomonadota</taxon>
        <taxon>Gammaproteobacteria</taxon>
        <taxon>Legionellales</taxon>
        <taxon>Legionellaceae</taxon>
        <taxon>Legionella</taxon>
    </lineage>
</organism>
<reference evidence="3 4" key="1">
    <citation type="submission" date="2015-11" db="EMBL/GenBank/DDBJ databases">
        <title>Genomic analysis of 38 Legionella species identifies large and diverse effector repertoires.</title>
        <authorList>
            <person name="Burstein D."/>
            <person name="Amaro F."/>
            <person name="Zusman T."/>
            <person name="Lifshitz Z."/>
            <person name="Cohen O."/>
            <person name="Gilbert J.A."/>
            <person name="Pupko T."/>
            <person name="Shuman H.A."/>
            <person name="Segal G."/>
        </authorList>
    </citation>
    <scope>NUCLEOTIDE SEQUENCE [LARGE SCALE GENOMIC DNA]</scope>
    <source>
        <strain evidence="3 4">ATCC 43878</strain>
    </source>
</reference>
<dbReference type="InterPro" id="IPR025538">
    <property type="entry name" value="DUF4424"/>
</dbReference>
<dbReference type="RefSeq" id="WP_058440240.1">
    <property type="nucleotide sequence ID" value="NZ_CAAAHU010000001.1"/>
</dbReference>
<keyword evidence="4" id="KW-1185">Reference proteome</keyword>
<protein>
    <recommendedName>
        <fullName evidence="2">DUF4424 domain-containing protein</fullName>
    </recommendedName>
</protein>
<dbReference type="Pfam" id="PF14415">
    <property type="entry name" value="DUF4424"/>
    <property type="match status" value="1"/>
</dbReference>
<evidence type="ECO:0000259" key="2">
    <source>
        <dbReference type="Pfam" id="PF14415"/>
    </source>
</evidence>
<keyword evidence="1" id="KW-0732">Signal</keyword>
<accession>A0A0W0SUG2</accession>
<dbReference type="STRING" id="29422.Lbru_0118"/>
<gene>
    <name evidence="3" type="ORF">Lbru_0118</name>
</gene>
<feature type="domain" description="DUF4424" evidence="2">
    <location>
        <begin position="23"/>
        <end position="328"/>
    </location>
</feature>
<comment type="caution">
    <text evidence="3">The sequence shown here is derived from an EMBL/GenBank/DDBJ whole genome shotgun (WGS) entry which is preliminary data.</text>
</comment>
<sequence>MKQMGNQFFLGILLLFIAVTSFANDSSAELAAGGLVFVKNPQIEMRSEELYLSLKKVRIRYVFFNKSDQDIKVLVAFPLPDIESYNYTKSFSIFPVDDPFNPFGFVTRVNNQQVKMNVDQKAIAKGKDQSLLLKKYNIPLSPQYSKTAPLLNKIPKEHWPELEKLGLIWLEEFDDGKGMRKEAQPAWTLKSAYYWQQTFPAGKELVIEHQYRPVVGYTPVTSIGASYATHEAWYPAYIRKFCIDEALQKSITQKIKNGIAPYSENRLGYILKTGANWAGPIQNFSLIVDKEQTNNLVSFCGSGVTKVSPTQFKMNKKNFTPTKNLDVLFLVPNGLKG</sequence>
<evidence type="ECO:0000313" key="4">
    <source>
        <dbReference type="Proteomes" id="UP000054742"/>
    </source>
</evidence>